<evidence type="ECO:0000256" key="1">
    <source>
        <dbReference type="ARBA" id="ARBA00005254"/>
    </source>
</evidence>
<comment type="similarity">
    <text evidence="1 3">Belongs to the enoyl-CoA hydratase/isomerase family.</text>
</comment>
<protein>
    <submittedName>
        <fullName evidence="4">Enoyl-CoA hydratase</fullName>
    </submittedName>
</protein>
<dbReference type="FunFam" id="1.10.12.10:FF:000001">
    <property type="entry name" value="Probable enoyl-CoA hydratase, mitochondrial"/>
    <property type="match status" value="1"/>
</dbReference>
<dbReference type="SUPFAM" id="SSF52096">
    <property type="entry name" value="ClpP/crotonase"/>
    <property type="match status" value="1"/>
</dbReference>
<dbReference type="PANTHER" id="PTHR11941:SF171">
    <property type="entry name" value="SD19268P"/>
    <property type="match status" value="1"/>
</dbReference>
<dbReference type="InterPro" id="IPR014748">
    <property type="entry name" value="Enoyl-CoA_hydra_C"/>
</dbReference>
<dbReference type="Gene3D" id="3.90.226.10">
    <property type="entry name" value="2-enoyl-CoA Hydratase, Chain A, domain 1"/>
    <property type="match status" value="1"/>
</dbReference>
<accession>A0A6I4W063</accession>
<dbReference type="AlphaFoldDB" id="A0A6I4W063"/>
<gene>
    <name evidence="4" type="ORF">GSM42_16920</name>
</gene>
<evidence type="ECO:0000313" key="5">
    <source>
        <dbReference type="Proteomes" id="UP000430692"/>
    </source>
</evidence>
<dbReference type="Gene3D" id="1.10.12.10">
    <property type="entry name" value="Lyase 2-enoyl-coa Hydratase, Chain A, domain 2"/>
    <property type="match status" value="1"/>
</dbReference>
<name>A0A6I4W063_9BACL</name>
<dbReference type="EMBL" id="WUUL01000013">
    <property type="protein sequence ID" value="MXQ55366.1"/>
    <property type="molecule type" value="Genomic_DNA"/>
</dbReference>
<proteinExistence type="inferred from homology"/>
<dbReference type="CDD" id="cd06558">
    <property type="entry name" value="crotonase-like"/>
    <property type="match status" value="1"/>
</dbReference>
<comment type="caution">
    <text evidence="4">The sequence shown here is derived from an EMBL/GenBank/DDBJ whole genome shotgun (WGS) entry which is preliminary data.</text>
</comment>
<dbReference type="InterPro" id="IPR001753">
    <property type="entry name" value="Enoyl-CoA_hydra/iso"/>
</dbReference>
<dbReference type="InterPro" id="IPR018376">
    <property type="entry name" value="Enoyl-CoA_hyd/isom_CS"/>
</dbReference>
<dbReference type="FunFam" id="3.90.226.10:FF:000009">
    <property type="entry name" value="Carnitinyl-CoA dehydratase"/>
    <property type="match status" value="1"/>
</dbReference>
<organism evidence="4 5">
    <name type="scientific">Shimazuella alba</name>
    <dbReference type="NCBI Taxonomy" id="2690964"/>
    <lineage>
        <taxon>Bacteria</taxon>
        <taxon>Bacillati</taxon>
        <taxon>Bacillota</taxon>
        <taxon>Bacilli</taxon>
        <taxon>Bacillales</taxon>
        <taxon>Thermoactinomycetaceae</taxon>
        <taxon>Shimazuella</taxon>
    </lineage>
</organism>
<evidence type="ECO:0000256" key="2">
    <source>
        <dbReference type="ARBA" id="ARBA00023239"/>
    </source>
</evidence>
<dbReference type="PROSITE" id="PS00166">
    <property type="entry name" value="ENOYL_COA_HYDRATASE"/>
    <property type="match status" value="1"/>
</dbReference>
<dbReference type="RefSeq" id="WP_160802714.1">
    <property type="nucleotide sequence ID" value="NZ_WUUL01000013.1"/>
</dbReference>
<dbReference type="InterPro" id="IPR029045">
    <property type="entry name" value="ClpP/crotonase-like_dom_sf"/>
</dbReference>
<keyword evidence="2" id="KW-0456">Lyase</keyword>
<dbReference type="GO" id="GO:0006635">
    <property type="term" value="P:fatty acid beta-oxidation"/>
    <property type="evidence" value="ECO:0007669"/>
    <property type="project" value="TreeGrafter"/>
</dbReference>
<sequence length="258" mass="28462">MTWLTKEQVGHICIIRLLRPEVYHALNRPLLKQLSSLLDEIAQDNHTRTLIITSSSDKAFSSGADLKERQSMTEGEVRAYLTLIRQTFAKIENFPMPVIAAVSGVALGGGMELALSCDFRIADETASFALPETSLGIIPGAGGTQRLRRIAGITLAKELIFSAKRITAKEAFLNGIISKVTGTGQALKESILFAERITCHAPLAIKQAKKAINEGYSQPWVDALELESSAYEQLIPTKDRLEGLRAFREKRKPHYRGE</sequence>
<evidence type="ECO:0000313" key="4">
    <source>
        <dbReference type="EMBL" id="MXQ55366.1"/>
    </source>
</evidence>
<dbReference type="GO" id="GO:0016836">
    <property type="term" value="F:hydro-lyase activity"/>
    <property type="evidence" value="ECO:0007669"/>
    <property type="project" value="UniProtKB-ARBA"/>
</dbReference>
<keyword evidence="5" id="KW-1185">Reference proteome</keyword>
<dbReference type="PANTHER" id="PTHR11941">
    <property type="entry name" value="ENOYL-COA HYDRATASE-RELATED"/>
    <property type="match status" value="1"/>
</dbReference>
<dbReference type="Pfam" id="PF00378">
    <property type="entry name" value="ECH_1"/>
    <property type="match status" value="1"/>
</dbReference>
<dbReference type="Proteomes" id="UP000430692">
    <property type="component" value="Unassembled WGS sequence"/>
</dbReference>
<reference evidence="4 5" key="1">
    <citation type="submission" date="2019-12" db="EMBL/GenBank/DDBJ databases">
        <title>Whole-genome analyses of novel actinobacteria.</title>
        <authorList>
            <person name="Sahin N."/>
            <person name="Saygin H."/>
        </authorList>
    </citation>
    <scope>NUCLEOTIDE SEQUENCE [LARGE SCALE GENOMIC DNA]</scope>
    <source>
        <strain evidence="4 5">KC615</strain>
    </source>
</reference>
<evidence type="ECO:0000256" key="3">
    <source>
        <dbReference type="RuleBase" id="RU003707"/>
    </source>
</evidence>